<keyword evidence="1" id="KW-1003">Cell membrane</keyword>
<proteinExistence type="predicted"/>
<dbReference type="Proteomes" id="UP000297475">
    <property type="component" value="Unassembled WGS sequence"/>
</dbReference>
<dbReference type="RefSeq" id="WP_135484640.1">
    <property type="nucleotide sequence ID" value="NZ_SRMF01000011.1"/>
</dbReference>
<dbReference type="PANTHER" id="PTHR37481:SF1">
    <property type="entry name" value="LIPOPOLYSACCHARIDE EXPORT SYSTEM PROTEIN LPTC"/>
    <property type="match status" value="1"/>
</dbReference>
<evidence type="ECO:0000313" key="7">
    <source>
        <dbReference type="Proteomes" id="UP000297475"/>
    </source>
</evidence>
<keyword evidence="3" id="KW-0812">Transmembrane</keyword>
<evidence type="ECO:0000256" key="4">
    <source>
        <dbReference type="ARBA" id="ARBA00022989"/>
    </source>
</evidence>
<organism evidence="6 7">
    <name type="scientific">Natronospirillum operosum</name>
    <dbReference type="NCBI Taxonomy" id="2759953"/>
    <lineage>
        <taxon>Bacteria</taxon>
        <taxon>Pseudomonadati</taxon>
        <taxon>Pseudomonadota</taxon>
        <taxon>Gammaproteobacteria</taxon>
        <taxon>Oceanospirillales</taxon>
        <taxon>Natronospirillaceae</taxon>
        <taxon>Natronospirillum</taxon>
    </lineage>
</organism>
<accession>A0A4Z0W6S9</accession>
<protein>
    <submittedName>
        <fullName evidence="6">LPS export ABC transporter periplasmic protein LptC</fullName>
    </submittedName>
</protein>
<gene>
    <name evidence="6" type="primary">lptC</name>
    <name evidence="6" type="ORF">E4656_17650</name>
</gene>
<dbReference type="EMBL" id="SRMF01000011">
    <property type="protein sequence ID" value="TGG90760.1"/>
    <property type="molecule type" value="Genomic_DNA"/>
</dbReference>
<evidence type="ECO:0000313" key="6">
    <source>
        <dbReference type="EMBL" id="TGG90760.1"/>
    </source>
</evidence>
<dbReference type="GO" id="GO:0005886">
    <property type="term" value="C:plasma membrane"/>
    <property type="evidence" value="ECO:0007669"/>
    <property type="project" value="InterPro"/>
</dbReference>
<evidence type="ECO:0000256" key="1">
    <source>
        <dbReference type="ARBA" id="ARBA00022475"/>
    </source>
</evidence>
<keyword evidence="4" id="KW-1133">Transmembrane helix</keyword>
<dbReference type="InterPro" id="IPR010664">
    <property type="entry name" value="LipoPS_assembly_LptC-rel"/>
</dbReference>
<dbReference type="InterPro" id="IPR052363">
    <property type="entry name" value="LPS_export_LptC"/>
</dbReference>
<dbReference type="GO" id="GO:0030288">
    <property type="term" value="C:outer membrane-bounded periplasmic space"/>
    <property type="evidence" value="ECO:0007669"/>
    <property type="project" value="TreeGrafter"/>
</dbReference>
<dbReference type="NCBIfam" id="TIGR04409">
    <property type="entry name" value="LptC_YrbK"/>
    <property type="match status" value="1"/>
</dbReference>
<dbReference type="PANTHER" id="PTHR37481">
    <property type="entry name" value="LIPOPOLYSACCHARIDE EXPORT SYSTEM PROTEIN LPTC"/>
    <property type="match status" value="1"/>
</dbReference>
<evidence type="ECO:0000256" key="2">
    <source>
        <dbReference type="ARBA" id="ARBA00022519"/>
    </source>
</evidence>
<comment type="caution">
    <text evidence="6">The sequence shown here is derived from an EMBL/GenBank/DDBJ whole genome shotgun (WGS) entry which is preliminary data.</text>
</comment>
<dbReference type="Gene3D" id="2.60.450.10">
    <property type="entry name" value="Lipopolysaccharide (LPS) transport protein A like domain"/>
    <property type="match status" value="1"/>
</dbReference>
<dbReference type="GO" id="GO:0017089">
    <property type="term" value="F:glycolipid transfer activity"/>
    <property type="evidence" value="ECO:0007669"/>
    <property type="project" value="TreeGrafter"/>
</dbReference>
<keyword evidence="5" id="KW-0472">Membrane</keyword>
<evidence type="ECO:0000256" key="5">
    <source>
        <dbReference type="ARBA" id="ARBA00023136"/>
    </source>
</evidence>
<sequence>MSRWLALLFAALAVGIGILLLNWQTPDAPPETDEPTATPPQLIMDGLRQITTAADGTWRSTLHASQARYFEADDRLELVLPQLWQQRDDDQQELRADFAELLAGNLWTLSDNVLIINNPGAADAALIHTEYLEYDTLSDIAQTQWPVRIEQTDRLFTTAVGMTLNFTAQEFELHEDVRTRIIPESAQDDR</sequence>
<reference evidence="6 7" key="1">
    <citation type="submission" date="2019-04" db="EMBL/GenBank/DDBJ databases">
        <title>Natronospirillum operosus gen. nov., sp. nov., a haloalkaliphilic satellite isolated from decaying biomass of laboratory culture of cyanobacterium Geitlerinema sp. and proposal of Natronospirillaceae fam. nov. and Saccharospirillaceae fam. nov.</title>
        <authorList>
            <person name="Kevbrin V."/>
            <person name="Boltyanskaya Y."/>
            <person name="Koziaeva V."/>
            <person name="Grouzdev D.S."/>
            <person name="Park M."/>
            <person name="Cho J."/>
        </authorList>
    </citation>
    <scope>NUCLEOTIDE SEQUENCE [LARGE SCALE GENOMIC DNA]</scope>
    <source>
        <strain evidence="6 7">G-116</strain>
    </source>
</reference>
<name>A0A4Z0W6S9_9GAMM</name>
<keyword evidence="2" id="KW-0997">Cell inner membrane</keyword>
<dbReference type="Pfam" id="PF06835">
    <property type="entry name" value="LptC"/>
    <property type="match status" value="1"/>
</dbReference>
<dbReference type="AlphaFoldDB" id="A0A4Z0W6S9"/>
<dbReference type="GO" id="GO:0015221">
    <property type="term" value="F:lipopolysaccharide transmembrane transporter activity"/>
    <property type="evidence" value="ECO:0007669"/>
    <property type="project" value="InterPro"/>
</dbReference>
<evidence type="ECO:0000256" key="3">
    <source>
        <dbReference type="ARBA" id="ARBA00022692"/>
    </source>
</evidence>
<dbReference type="InterPro" id="IPR026265">
    <property type="entry name" value="LptC"/>
</dbReference>
<keyword evidence="7" id="KW-1185">Reference proteome</keyword>